<dbReference type="AlphaFoldDB" id="A0A8D8AC08"/>
<accession>A0A8D8AC08</accession>
<protein>
    <submittedName>
        <fullName evidence="3">(northern house mosquito) hypothetical protein</fullName>
    </submittedName>
</protein>
<organism evidence="3">
    <name type="scientific">Culex pipiens</name>
    <name type="common">House mosquito</name>
    <dbReference type="NCBI Taxonomy" id="7175"/>
    <lineage>
        <taxon>Eukaryota</taxon>
        <taxon>Metazoa</taxon>
        <taxon>Ecdysozoa</taxon>
        <taxon>Arthropoda</taxon>
        <taxon>Hexapoda</taxon>
        <taxon>Insecta</taxon>
        <taxon>Pterygota</taxon>
        <taxon>Neoptera</taxon>
        <taxon>Endopterygota</taxon>
        <taxon>Diptera</taxon>
        <taxon>Nematocera</taxon>
        <taxon>Culicoidea</taxon>
        <taxon>Culicidae</taxon>
        <taxon>Culicinae</taxon>
        <taxon>Culicini</taxon>
        <taxon>Culex</taxon>
        <taxon>Culex</taxon>
    </lineage>
</organism>
<evidence type="ECO:0000256" key="2">
    <source>
        <dbReference type="SAM" id="SignalP"/>
    </source>
</evidence>
<name>A0A8D8AC08_CULPI</name>
<feature type="transmembrane region" description="Helical" evidence="1">
    <location>
        <begin position="36"/>
        <end position="57"/>
    </location>
</feature>
<evidence type="ECO:0000256" key="1">
    <source>
        <dbReference type="SAM" id="Phobius"/>
    </source>
</evidence>
<keyword evidence="1" id="KW-1133">Transmembrane helix</keyword>
<proteinExistence type="predicted"/>
<evidence type="ECO:0000313" key="3">
    <source>
        <dbReference type="EMBL" id="CAG6452980.1"/>
    </source>
</evidence>
<keyword evidence="1" id="KW-0472">Membrane</keyword>
<keyword evidence="2" id="KW-0732">Signal</keyword>
<keyword evidence="1" id="KW-0812">Transmembrane</keyword>
<sequence length="100" mass="11484">MSGVMLLFTAVCWLLWVVHARWLFGGLKPLATVGWGRFVEFGAHVFLLLSLCLLHCFSNTVYRREADICCVDVWPHRFGTKQNHIQLYRPKHATRPGQSA</sequence>
<reference evidence="3" key="1">
    <citation type="submission" date="2021-05" db="EMBL/GenBank/DDBJ databases">
        <authorList>
            <person name="Alioto T."/>
            <person name="Alioto T."/>
            <person name="Gomez Garrido J."/>
        </authorList>
    </citation>
    <scope>NUCLEOTIDE SEQUENCE</scope>
</reference>
<feature type="signal peptide" evidence="2">
    <location>
        <begin position="1"/>
        <end position="20"/>
    </location>
</feature>
<feature type="chain" id="PRO_5034244678" evidence="2">
    <location>
        <begin position="21"/>
        <end position="100"/>
    </location>
</feature>
<dbReference type="EMBL" id="HBUE01021829">
    <property type="protein sequence ID" value="CAG6452980.1"/>
    <property type="molecule type" value="Transcribed_RNA"/>
</dbReference>